<proteinExistence type="predicted"/>
<feature type="compositionally biased region" description="Polar residues" evidence="1">
    <location>
        <begin position="64"/>
        <end position="77"/>
    </location>
</feature>
<gene>
    <name evidence="2" type="ORF">S06H3_37538</name>
</gene>
<dbReference type="AlphaFoldDB" id="X1N209"/>
<feature type="region of interest" description="Disordered" evidence="1">
    <location>
        <begin position="64"/>
        <end position="86"/>
    </location>
</feature>
<feature type="non-terminal residue" evidence="2">
    <location>
        <position position="1"/>
    </location>
</feature>
<dbReference type="EMBL" id="BARV01022811">
    <property type="protein sequence ID" value="GAI24311.1"/>
    <property type="molecule type" value="Genomic_DNA"/>
</dbReference>
<name>X1N209_9ZZZZ</name>
<evidence type="ECO:0000256" key="1">
    <source>
        <dbReference type="SAM" id="MobiDB-lite"/>
    </source>
</evidence>
<comment type="caution">
    <text evidence="2">The sequence shown here is derived from an EMBL/GenBank/DDBJ whole genome shotgun (WGS) entry which is preliminary data.</text>
</comment>
<evidence type="ECO:0000313" key="2">
    <source>
        <dbReference type="EMBL" id="GAI24311.1"/>
    </source>
</evidence>
<organism evidence="2">
    <name type="scientific">marine sediment metagenome</name>
    <dbReference type="NCBI Taxonomy" id="412755"/>
    <lineage>
        <taxon>unclassified sequences</taxon>
        <taxon>metagenomes</taxon>
        <taxon>ecological metagenomes</taxon>
    </lineage>
</organism>
<protein>
    <submittedName>
        <fullName evidence="2">Uncharacterized protein</fullName>
    </submittedName>
</protein>
<accession>X1N209</accession>
<reference evidence="2" key="1">
    <citation type="journal article" date="2014" name="Front. Microbiol.">
        <title>High frequency of phylogenetically diverse reductive dehalogenase-homologous genes in deep subseafloor sedimentary metagenomes.</title>
        <authorList>
            <person name="Kawai M."/>
            <person name="Futagami T."/>
            <person name="Toyoda A."/>
            <person name="Takaki Y."/>
            <person name="Nishi S."/>
            <person name="Hori S."/>
            <person name="Arai W."/>
            <person name="Tsubouchi T."/>
            <person name="Morono Y."/>
            <person name="Uchiyama I."/>
            <person name="Ito T."/>
            <person name="Fujiyama A."/>
            <person name="Inagaki F."/>
            <person name="Takami H."/>
        </authorList>
    </citation>
    <scope>NUCLEOTIDE SEQUENCE</scope>
    <source>
        <strain evidence="2">Expedition CK06-06</strain>
    </source>
</reference>
<sequence>PAVGIATSELLSNQLNHWLSQISNDFDIGFNYRPGDEITSNEMEVALSTQLLNDRVTINGNVDVRGNQTTQTNTSNIADPGLWKRW</sequence>